<keyword evidence="7" id="KW-1185">Reference proteome</keyword>
<dbReference type="GO" id="GO:0006355">
    <property type="term" value="P:regulation of DNA-templated transcription"/>
    <property type="evidence" value="ECO:0007669"/>
    <property type="project" value="InterPro"/>
</dbReference>
<dbReference type="AlphaFoldDB" id="A0A6I4SUE6"/>
<dbReference type="GO" id="GO:0003677">
    <property type="term" value="F:DNA binding"/>
    <property type="evidence" value="ECO:0007669"/>
    <property type="project" value="UniProtKB-KW"/>
</dbReference>
<dbReference type="CDD" id="cd06170">
    <property type="entry name" value="LuxR_C_like"/>
    <property type="match status" value="1"/>
</dbReference>
<dbReference type="OrthoDB" id="9814495at2"/>
<evidence type="ECO:0000256" key="2">
    <source>
        <dbReference type="ARBA" id="ARBA00023125"/>
    </source>
</evidence>
<keyword evidence="4" id="KW-0472">Membrane</keyword>
<evidence type="ECO:0000313" key="7">
    <source>
        <dbReference type="Proteomes" id="UP000433652"/>
    </source>
</evidence>
<dbReference type="InterPro" id="IPR016032">
    <property type="entry name" value="Sig_transdc_resp-reg_C-effctor"/>
</dbReference>
<feature type="domain" description="HTH luxR-type" evidence="5">
    <location>
        <begin position="69"/>
        <end position="134"/>
    </location>
</feature>
<dbReference type="PRINTS" id="PR00038">
    <property type="entry name" value="HTHLUXR"/>
</dbReference>
<name>A0A6I4SUE6_9SPHN</name>
<feature type="transmembrane region" description="Helical" evidence="4">
    <location>
        <begin position="36"/>
        <end position="53"/>
    </location>
</feature>
<protein>
    <submittedName>
        <fullName evidence="6">Helix-turn-helix transcriptional regulator</fullName>
    </submittedName>
</protein>
<dbReference type="SUPFAM" id="SSF46894">
    <property type="entry name" value="C-terminal effector domain of the bipartite response regulators"/>
    <property type="match status" value="1"/>
</dbReference>
<dbReference type="PANTHER" id="PTHR44688">
    <property type="entry name" value="DNA-BINDING TRANSCRIPTIONAL ACTIVATOR DEVR_DOSR"/>
    <property type="match status" value="1"/>
</dbReference>
<evidence type="ECO:0000256" key="4">
    <source>
        <dbReference type="SAM" id="Phobius"/>
    </source>
</evidence>
<dbReference type="InterPro" id="IPR036388">
    <property type="entry name" value="WH-like_DNA-bd_sf"/>
</dbReference>
<keyword evidence="4" id="KW-1133">Transmembrane helix</keyword>
<gene>
    <name evidence="6" type="ORF">GRI89_08055</name>
</gene>
<dbReference type="Proteomes" id="UP000433652">
    <property type="component" value="Unassembled WGS sequence"/>
</dbReference>
<keyword evidence="4" id="KW-0812">Transmembrane</keyword>
<dbReference type="InterPro" id="IPR000792">
    <property type="entry name" value="Tscrpt_reg_LuxR_C"/>
</dbReference>
<keyword evidence="1" id="KW-0805">Transcription regulation</keyword>
<evidence type="ECO:0000256" key="3">
    <source>
        <dbReference type="ARBA" id="ARBA00023163"/>
    </source>
</evidence>
<dbReference type="RefSeq" id="WP_159793977.1">
    <property type="nucleotide sequence ID" value="NZ_WTYM01000035.1"/>
</dbReference>
<comment type="caution">
    <text evidence="6">The sequence shown here is derived from an EMBL/GenBank/DDBJ whole genome shotgun (WGS) entry which is preliminary data.</text>
</comment>
<evidence type="ECO:0000259" key="5">
    <source>
        <dbReference type="PROSITE" id="PS50043"/>
    </source>
</evidence>
<dbReference type="Pfam" id="PF00196">
    <property type="entry name" value="GerE"/>
    <property type="match status" value="1"/>
</dbReference>
<dbReference type="PROSITE" id="PS00622">
    <property type="entry name" value="HTH_LUXR_1"/>
    <property type="match status" value="1"/>
</dbReference>
<evidence type="ECO:0000313" key="6">
    <source>
        <dbReference type="EMBL" id="MXO59493.1"/>
    </source>
</evidence>
<keyword evidence="2" id="KW-0238">DNA-binding</keyword>
<organism evidence="6 7">
    <name type="scientific">Croceibacterium salegens</name>
    <dbReference type="NCBI Taxonomy" id="1737568"/>
    <lineage>
        <taxon>Bacteria</taxon>
        <taxon>Pseudomonadati</taxon>
        <taxon>Pseudomonadota</taxon>
        <taxon>Alphaproteobacteria</taxon>
        <taxon>Sphingomonadales</taxon>
        <taxon>Erythrobacteraceae</taxon>
        <taxon>Croceibacterium</taxon>
    </lineage>
</organism>
<dbReference type="PROSITE" id="PS50043">
    <property type="entry name" value="HTH_LUXR_2"/>
    <property type="match status" value="1"/>
</dbReference>
<sequence length="137" mass="15065">MWRWVLGYGAVLAALASILEWLQYRHLVQQLPTPTYIVAVALAFIALGVWVGWRLTPQRPAGDFERNEQAIASLGLTRRECDVLERLAKGESNKEIARAMGVSPNTVKTHVANLYDKLGVTGRGKAVDAARALSLLP</sequence>
<accession>A0A6I4SUE6</accession>
<dbReference type="SMART" id="SM00421">
    <property type="entry name" value="HTH_LUXR"/>
    <property type="match status" value="1"/>
</dbReference>
<dbReference type="Gene3D" id="1.10.10.10">
    <property type="entry name" value="Winged helix-like DNA-binding domain superfamily/Winged helix DNA-binding domain"/>
    <property type="match status" value="1"/>
</dbReference>
<dbReference type="EMBL" id="WTYM01000035">
    <property type="protein sequence ID" value="MXO59493.1"/>
    <property type="molecule type" value="Genomic_DNA"/>
</dbReference>
<reference evidence="6 7" key="1">
    <citation type="submission" date="2019-12" db="EMBL/GenBank/DDBJ databases">
        <title>Genomic-based taxomic classification of the family Erythrobacteraceae.</title>
        <authorList>
            <person name="Xu L."/>
        </authorList>
    </citation>
    <scope>NUCLEOTIDE SEQUENCE [LARGE SCALE GENOMIC DNA]</scope>
    <source>
        <strain evidence="6 7">MCCC 1K01500</strain>
    </source>
</reference>
<dbReference type="PANTHER" id="PTHR44688:SF16">
    <property type="entry name" value="DNA-BINDING TRANSCRIPTIONAL ACTIVATOR DEVR_DOSR"/>
    <property type="match status" value="1"/>
</dbReference>
<proteinExistence type="predicted"/>
<keyword evidence="3" id="KW-0804">Transcription</keyword>
<feature type="transmembrane region" description="Helical" evidence="4">
    <location>
        <begin position="6"/>
        <end position="24"/>
    </location>
</feature>
<evidence type="ECO:0000256" key="1">
    <source>
        <dbReference type="ARBA" id="ARBA00023015"/>
    </source>
</evidence>